<feature type="transmembrane region" description="Helical" evidence="1">
    <location>
        <begin position="187"/>
        <end position="208"/>
    </location>
</feature>
<proteinExistence type="predicted"/>
<sequence length="671" mass="73743">MFFHVIVLTILLTAIFSALGRVLIERCGLRGEEPLFYLMLSPAIGAAFWLGTTLFLGITFSYGKPLLLLCSAALIIYLCRFHRDIGIKGALTKGECSVLLLILAAALVTTYPLIPLDSGGGVYFSAPIYDHVKAGIVDSIARNGLPPLSPFLADDGTPVLLTYYYGWHALAAQLGILFGISGFTADAALTAFTTLTAILLMGAFAYKLSGAKRSVLWTLFLFLILFPIDMANKDNTFPWLLPLIATENYPGFWGLIDNCIWVPQHIFSASLVIVVVYLAALIIQQGRMRPRLVMLASVLAAASFYTSVYAGIFAFALFFISLLVCLPFSAALRESLLKAAPSVAAAAAITLIMSVSYLLYLFNNSPAETPLLFGVYPAYESGGLRQFVYGTLHLFLVTLPVRLGVIYVGGMAVALGALSFKKSDRLTAFFLKLLCLAPLLSAAFIHSSFYTNDYGWRTTTASELILYIFTAVLLERSWENISARVKLPARAAAVFVLGVTAASFVVFMPETVSLILSRQRTAPEIHRVCKGAIAAWDEVKAHTRPDDLALTNPDGFFEVLTVKTDDNYSTNFFQLLYADRGTPLSDLIFAKCYSEFYDDDKLKKRYGELRRIFSGEVRGGDADYLADELRTAAIVVTPLDGLWHDPGALGARFEIISEKDDYRIYLKKKQL</sequence>
<feature type="transmembrane region" description="Helical" evidence="1">
    <location>
        <begin position="487"/>
        <end position="508"/>
    </location>
</feature>
<feature type="transmembrane region" description="Helical" evidence="1">
    <location>
        <begin position="6"/>
        <end position="24"/>
    </location>
</feature>
<evidence type="ECO:0000313" key="3">
    <source>
        <dbReference type="Proteomes" id="UP001205919"/>
    </source>
</evidence>
<feature type="transmembrane region" description="Helical" evidence="1">
    <location>
        <begin position="429"/>
        <end position="449"/>
    </location>
</feature>
<dbReference type="RefSeq" id="WP_256181178.1">
    <property type="nucleotide sequence ID" value="NZ_DBEWVB010000117.1"/>
</dbReference>
<accession>A0AAW5JWR3</accession>
<keyword evidence="1" id="KW-0812">Transmembrane</keyword>
<feature type="transmembrane region" description="Helical" evidence="1">
    <location>
        <begin position="312"/>
        <end position="331"/>
    </location>
</feature>
<reference evidence="2 3" key="1">
    <citation type="submission" date="2022-06" db="EMBL/GenBank/DDBJ databases">
        <title>Isolation of gut microbiota from human fecal samples.</title>
        <authorList>
            <person name="Pamer E.G."/>
            <person name="Barat B."/>
            <person name="Waligurski E."/>
            <person name="Medina S."/>
            <person name="Paddock L."/>
            <person name="Mostad J."/>
        </authorList>
    </citation>
    <scope>NUCLEOTIDE SEQUENCE [LARGE SCALE GENOMIC DNA]</scope>
    <source>
        <strain evidence="2 3">DFI.9.90</strain>
    </source>
</reference>
<feature type="transmembrane region" description="Helical" evidence="1">
    <location>
        <begin position="343"/>
        <end position="362"/>
    </location>
</feature>
<gene>
    <name evidence="2" type="ORF">NE630_00945</name>
</gene>
<feature type="transmembrane region" description="Helical" evidence="1">
    <location>
        <begin position="66"/>
        <end position="82"/>
    </location>
</feature>
<feature type="transmembrane region" description="Helical" evidence="1">
    <location>
        <begin position="290"/>
        <end position="306"/>
    </location>
</feature>
<feature type="transmembrane region" description="Helical" evidence="1">
    <location>
        <begin position="455"/>
        <end position="475"/>
    </location>
</feature>
<evidence type="ECO:0000313" key="2">
    <source>
        <dbReference type="EMBL" id="MCQ4812985.1"/>
    </source>
</evidence>
<feature type="transmembrane region" description="Helical" evidence="1">
    <location>
        <begin position="94"/>
        <end position="114"/>
    </location>
</feature>
<feature type="transmembrane region" description="Helical" evidence="1">
    <location>
        <begin position="214"/>
        <end position="232"/>
    </location>
</feature>
<feature type="transmembrane region" description="Helical" evidence="1">
    <location>
        <begin position="36"/>
        <end position="60"/>
    </location>
</feature>
<comment type="caution">
    <text evidence="2">The sequence shown here is derived from an EMBL/GenBank/DDBJ whole genome shotgun (WGS) entry which is preliminary data.</text>
</comment>
<keyword evidence="3" id="KW-1185">Reference proteome</keyword>
<feature type="transmembrane region" description="Helical" evidence="1">
    <location>
        <begin position="394"/>
        <end position="417"/>
    </location>
</feature>
<evidence type="ECO:0000256" key="1">
    <source>
        <dbReference type="SAM" id="Phobius"/>
    </source>
</evidence>
<name>A0AAW5JWR3_9BACT</name>
<keyword evidence="1" id="KW-1133">Transmembrane helix</keyword>
<evidence type="ECO:0008006" key="4">
    <source>
        <dbReference type="Google" id="ProtNLM"/>
    </source>
</evidence>
<protein>
    <recommendedName>
        <fullName evidence="4">Glycosyltransferase RgtA/B/C/D-like domain-containing protein</fullName>
    </recommendedName>
</protein>
<dbReference type="Proteomes" id="UP001205919">
    <property type="component" value="Unassembled WGS sequence"/>
</dbReference>
<dbReference type="AlphaFoldDB" id="A0AAW5JWR3"/>
<dbReference type="EMBL" id="JANFYT010000002">
    <property type="protein sequence ID" value="MCQ4812985.1"/>
    <property type="molecule type" value="Genomic_DNA"/>
</dbReference>
<organism evidence="2 3">
    <name type="scientific">Cloacibacillus evryensis</name>
    <dbReference type="NCBI Taxonomy" id="508460"/>
    <lineage>
        <taxon>Bacteria</taxon>
        <taxon>Thermotogati</taxon>
        <taxon>Synergistota</taxon>
        <taxon>Synergistia</taxon>
        <taxon>Synergistales</taxon>
        <taxon>Synergistaceae</taxon>
        <taxon>Cloacibacillus</taxon>
    </lineage>
</organism>
<keyword evidence="1" id="KW-0472">Membrane</keyword>
<feature type="transmembrane region" description="Helical" evidence="1">
    <location>
        <begin position="262"/>
        <end position="283"/>
    </location>
</feature>